<dbReference type="PRINTS" id="PR00502">
    <property type="entry name" value="NUDIXFAMILY"/>
</dbReference>
<evidence type="ECO:0000313" key="5">
    <source>
        <dbReference type="EMBL" id="CUO07074.1"/>
    </source>
</evidence>
<dbReference type="EMBL" id="BJLB01000001">
    <property type="protein sequence ID" value="GEA36828.1"/>
    <property type="molecule type" value="Genomic_DNA"/>
</dbReference>
<dbReference type="AlphaFoldDB" id="A0A174C1T5"/>
<protein>
    <submittedName>
        <fullName evidence="6">DNA mismatch repair protein MutT</fullName>
    </submittedName>
    <submittedName>
        <fullName evidence="5">MutT-like (Nudix) hydrolase</fullName>
        <ecNumber evidence="5">3.6.1.55</ecNumber>
    </submittedName>
    <submittedName>
        <fullName evidence="7">NUDIX domain-containing protein</fullName>
    </submittedName>
</protein>
<keyword evidence="10" id="KW-1185">Reference proteome</keyword>
<dbReference type="Proteomes" id="UP000251853">
    <property type="component" value="Unassembled WGS sequence"/>
</dbReference>
<reference evidence="8 10" key="2">
    <citation type="submission" date="2018-06" db="EMBL/GenBank/DDBJ databases">
        <authorList>
            <consortium name="Pathogen Informatics"/>
            <person name="Doyle S."/>
        </authorList>
    </citation>
    <scope>NUCLEOTIDE SEQUENCE [LARGE SCALE GENOMIC DNA]</scope>
    <source>
        <strain evidence="8 10">NCTC11224</strain>
    </source>
</reference>
<proteinExistence type="inferred from homology"/>
<evidence type="ECO:0000256" key="3">
    <source>
        <dbReference type="RuleBase" id="RU003476"/>
    </source>
</evidence>
<evidence type="ECO:0000313" key="11">
    <source>
        <dbReference type="Proteomes" id="UP000315200"/>
    </source>
</evidence>
<comment type="similarity">
    <text evidence="3">Belongs to the Nudix hydrolase family.</text>
</comment>
<reference evidence="6 11" key="3">
    <citation type="submission" date="2019-06" db="EMBL/GenBank/DDBJ databases">
        <title>Draft genome sequence of [Clostridium] clostridioforme NBRC 113352.</title>
        <authorList>
            <person name="Miura T."/>
            <person name="Furukawa M."/>
            <person name="Shimamura M."/>
            <person name="Ohyama Y."/>
            <person name="Yamazoe A."/>
            <person name="Kawasaki H."/>
        </authorList>
    </citation>
    <scope>NUCLEOTIDE SEQUENCE [LARGE SCALE GENOMIC DNA]</scope>
    <source>
        <strain evidence="6 11">NBRC 113352</strain>
    </source>
</reference>
<dbReference type="RefSeq" id="WP_002583204.1">
    <property type="nucleotide sequence ID" value="NZ_BJLB01000001.1"/>
</dbReference>
<dbReference type="Gene3D" id="3.90.79.10">
    <property type="entry name" value="Nucleoside Triphosphate Pyrophosphohydrolase"/>
    <property type="match status" value="1"/>
</dbReference>
<dbReference type="Pfam" id="PF00293">
    <property type="entry name" value="NUDIX"/>
    <property type="match status" value="1"/>
</dbReference>
<dbReference type="SUPFAM" id="SSF55811">
    <property type="entry name" value="Nudix"/>
    <property type="match status" value="1"/>
</dbReference>
<reference evidence="7 12" key="4">
    <citation type="journal article" date="2020" name="Cell Host Microbe">
        <title>Functional and Genomic Variation between Human-Derived Isolates of Lachnospiraceae Reveals Inter- and Intra-Species Diversity.</title>
        <authorList>
            <person name="Sorbara M.T."/>
            <person name="Littmann E.R."/>
            <person name="Fontana E."/>
            <person name="Moody T.U."/>
            <person name="Kohout C.E."/>
            <person name="Gjonbalaj M."/>
            <person name="Eaton V."/>
            <person name="Seok R."/>
            <person name="Leiner I.M."/>
            <person name="Pamer E.G."/>
        </authorList>
    </citation>
    <scope>NUCLEOTIDE SEQUENCE [LARGE SCALE GENOMIC DNA]</scope>
    <source>
        <strain evidence="7 12">MSK.2.26</strain>
    </source>
</reference>
<dbReference type="InterPro" id="IPR014078">
    <property type="entry name" value="Nudix_YtkD"/>
</dbReference>
<dbReference type="CDD" id="cd04665">
    <property type="entry name" value="NUDIX_RppH"/>
    <property type="match status" value="1"/>
</dbReference>
<dbReference type="Proteomes" id="UP000719916">
    <property type="component" value="Unassembled WGS sequence"/>
</dbReference>
<dbReference type="Proteomes" id="UP000095512">
    <property type="component" value="Unassembled WGS sequence"/>
</dbReference>
<dbReference type="PROSITE" id="PS51462">
    <property type="entry name" value="NUDIX"/>
    <property type="match status" value="1"/>
</dbReference>
<evidence type="ECO:0000259" key="4">
    <source>
        <dbReference type="PROSITE" id="PS51462"/>
    </source>
</evidence>
<evidence type="ECO:0000313" key="7">
    <source>
        <dbReference type="EMBL" id="NSJ44005.1"/>
    </source>
</evidence>
<evidence type="ECO:0000256" key="2">
    <source>
        <dbReference type="ARBA" id="ARBA00022801"/>
    </source>
</evidence>
<evidence type="ECO:0000313" key="12">
    <source>
        <dbReference type="Proteomes" id="UP000719916"/>
    </source>
</evidence>
<reference evidence="7" key="5">
    <citation type="submission" date="2020-02" db="EMBL/GenBank/DDBJ databases">
        <authorList>
            <person name="Littmann E."/>
            <person name="Sorbara M."/>
        </authorList>
    </citation>
    <scope>NUCLEOTIDE SEQUENCE</scope>
    <source>
        <strain evidence="7">MSK.2.26</strain>
    </source>
</reference>
<evidence type="ECO:0000256" key="1">
    <source>
        <dbReference type="ARBA" id="ARBA00001946"/>
    </source>
</evidence>
<dbReference type="PANTHER" id="PTHR43046">
    <property type="entry name" value="GDP-MANNOSE MANNOSYL HYDROLASE"/>
    <property type="match status" value="1"/>
</dbReference>
<dbReference type="InterPro" id="IPR020084">
    <property type="entry name" value="NUDIX_hydrolase_CS"/>
</dbReference>
<dbReference type="PANTHER" id="PTHR43046:SF2">
    <property type="entry name" value="8-OXO-DGTP DIPHOSPHATASE-RELATED"/>
    <property type="match status" value="1"/>
</dbReference>
<dbReference type="EMBL" id="UAVW01000020">
    <property type="protein sequence ID" value="SQB16406.1"/>
    <property type="molecule type" value="Genomic_DNA"/>
</dbReference>
<sequence>MINVEFHNTVDDSLLKFAVILSRYRGKWLFCQHRERDTYECPGGRREAGETIEHTARRELYEETGAACFTLTPLSAYSVRETLEDTDTPVINYGMLYYGNITELGPMPEGYEIARIALFREPPDNWTYPDIQPVLLEYLKARLLESG</sequence>
<dbReference type="GO" id="GO:0035539">
    <property type="term" value="F:8-oxo-7,8-dihydrodeoxyguanosine triphosphate pyrophosphatase activity"/>
    <property type="evidence" value="ECO:0007669"/>
    <property type="project" value="UniProtKB-EC"/>
</dbReference>
<feature type="domain" description="Nudix hydrolase" evidence="4">
    <location>
        <begin position="12"/>
        <end position="143"/>
    </location>
</feature>
<keyword evidence="2 3" id="KW-0378">Hydrolase</keyword>
<evidence type="ECO:0000313" key="8">
    <source>
        <dbReference type="EMBL" id="SQB16406.1"/>
    </source>
</evidence>
<reference evidence="5 9" key="1">
    <citation type="submission" date="2015-09" db="EMBL/GenBank/DDBJ databases">
        <authorList>
            <consortium name="Pathogen Informatics"/>
        </authorList>
    </citation>
    <scope>NUCLEOTIDE SEQUENCE [LARGE SCALE GENOMIC DNA]</scope>
    <source>
        <strain evidence="5 9">2789STDY5834865</strain>
    </source>
</reference>
<accession>A0A174C1T5</accession>
<comment type="cofactor">
    <cofactor evidence="1">
        <name>Mg(2+)</name>
        <dbReference type="ChEBI" id="CHEBI:18420"/>
    </cofactor>
</comment>
<dbReference type="Proteomes" id="UP000315200">
    <property type="component" value="Unassembled WGS sequence"/>
</dbReference>
<dbReference type="InterPro" id="IPR000086">
    <property type="entry name" value="NUDIX_hydrolase_dom"/>
</dbReference>
<dbReference type="InterPro" id="IPR020476">
    <property type="entry name" value="Nudix_hydrolase"/>
</dbReference>
<dbReference type="PROSITE" id="PS00893">
    <property type="entry name" value="NUDIX_BOX"/>
    <property type="match status" value="1"/>
</dbReference>
<name>A0A174C1T5_9FIRM</name>
<dbReference type="InterPro" id="IPR015797">
    <property type="entry name" value="NUDIX_hydrolase-like_dom_sf"/>
</dbReference>
<dbReference type="EMBL" id="JAAISW010000013">
    <property type="protein sequence ID" value="NSJ44005.1"/>
    <property type="molecule type" value="Genomic_DNA"/>
</dbReference>
<dbReference type="EC" id="3.6.1.55" evidence="5"/>
<gene>
    <name evidence="5" type="primary">ytkD</name>
    <name evidence="6" type="ORF">Ccl03g_25410</name>
    <name evidence="5" type="ORF">ERS852480_00390</name>
    <name evidence="7" type="ORF">G5B26_10520</name>
    <name evidence="8" type="ORF">NCTC11224_05522</name>
</gene>
<organism evidence="5 9">
    <name type="scientific">Enterocloster clostridioformis</name>
    <dbReference type="NCBI Taxonomy" id="1531"/>
    <lineage>
        <taxon>Bacteria</taxon>
        <taxon>Bacillati</taxon>
        <taxon>Bacillota</taxon>
        <taxon>Clostridia</taxon>
        <taxon>Lachnospirales</taxon>
        <taxon>Lachnospiraceae</taxon>
        <taxon>Enterocloster</taxon>
    </lineage>
</organism>
<evidence type="ECO:0000313" key="6">
    <source>
        <dbReference type="EMBL" id="GEA36828.1"/>
    </source>
</evidence>
<evidence type="ECO:0000313" key="10">
    <source>
        <dbReference type="Proteomes" id="UP000251853"/>
    </source>
</evidence>
<evidence type="ECO:0000313" key="9">
    <source>
        <dbReference type="Proteomes" id="UP000095512"/>
    </source>
</evidence>
<dbReference type="EMBL" id="CZAB01000002">
    <property type="protein sequence ID" value="CUO07074.1"/>
    <property type="molecule type" value="Genomic_DNA"/>
</dbReference>